<dbReference type="Pfam" id="PF04995">
    <property type="entry name" value="CcmD"/>
    <property type="match status" value="1"/>
</dbReference>
<gene>
    <name evidence="13" type="primary">ccmD</name>
    <name evidence="13" type="ORF">F1193_01045</name>
</gene>
<keyword evidence="8 12" id="KW-0812">Transmembrane</keyword>
<dbReference type="NCBIfam" id="TIGR03141">
    <property type="entry name" value="cytochro_ccmD"/>
    <property type="match status" value="1"/>
</dbReference>
<keyword evidence="5 12" id="KW-0813">Transport</keyword>
<comment type="caution">
    <text evidence="13">The sequence shown here is derived from an EMBL/GenBank/DDBJ whole genome shotgun (WGS) entry which is preliminary data.</text>
</comment>
<protein>
    <recommendedName>
        <fullName evidence="4 12">Heme exporter protein D</fullName>
    </recommendedName>
</protein>
<evidence type="ECO:0000256" key="2">
    <source>
        <dbReference type="ARBA" id="ARBA00004377"/>
    </source>
</evidence>
<evidence type="ECO:0000313" key="13">
    <source>
        <dbReference type="EMBL" id="KAA5603449.1"/>
    </source>
</evidence>
<dbReference type="GO" id="GO:0015886">
    <property type="term" value="P:heme transport"/>
    <property type="evidence" value="ECO:0007669"/>
    <property type="project" value="InterPro"/>
</dbReference>
<evidence type="ECO:0000313" key="14">
    <source>
        <dbReference type="Proteomes" id="UP000323886"/>
    </source>
</evidence>
<comment type="function">
    <text evidence="1 12">Required for the export of heme to the periplasm for the biogenesis of c-type cytochromes.</text>
</comment>
<keyword evidence="7 12" id="KW-0997">Cell inner membrane</keyword>
<dbReference type="GO" id="GO:0017004">
    <property type="term" value="P:cytochrome complex assembly"/>
    <property type="evidence" value="ECO:0007669"/>
    <property type="project" value="UniProtKB-KW"/>
</dbReference>
<feature type="transmembrane region" description="Helical" evidence="12">
    <location>
        <begin position="6"/>
        <end position="30"/>
    </location>
</feature>
<accession>A0A5M6I6W0</accession>
<dbReference type="OrthoDB" id="7868669at2"/>
<comment type="subcellular location">
    <subcellularLocation>
        <location evidence="2 12">Cell inner membrane</location>
        <topology evidence="2 12">Single-pass membrane protein</topology>
    </subcellularLocation>
</comment>
<evidence type="ECO:0000256" key="7">
    <source>
        <dbReference type="ARBA" id="ARBA00022519"/>
    </source>
</evidence>
<evidence type="ECO:0000256" key="8">
    <source>
        <dbReference type="ARBA" id="ARBA00022692"/>
    </source>
</evidence>
<proteinExistence type="inferred from homology"/>
<evidence type="ECO:0000256" key="9">
    <source>
        <dbReference type="ARBA" id="ARBA00022748"/>
    </source>
</evidence>
<keyword evidence="10 12" id="KW-1133">Transmembrane helix</keyword>
<sequence length="66" mass="7033">MDLGPHALFIQLAWAAAGLVTLGLIAWVMIDYRSQRRQLAALEQAANARRRPAAPTPAVLEGAGVP</sequence>
<dbReference type="Proteomes" id="UP000323886">
    <property type="component" value="Unassembled WGS sequence"/>
</dbReference>
<comment type="similarity">
    <text evidence="3 12">Belongs to the CcmD/CycX/HelD family.</text>
</comment>
<dbReference type="AlphaFoldDB" id="A0A5M6I6W0"/>
<dbReference type="InterPro" id="IPR007078">
    <property type="entry name" value="Haem_export_protD_CcmD"/>
</dbReference>
<evidence type="ECO:0000256" key="3">
    <source>
        <dbReference type="ARBA" id="ARBA00008741"/>
    </source>
</evidence>
<evidence type="ECO:0000256" key="5">
    <source>
        <dbReference type="ARBA" id="ARBA00022448"/>
    </source>
</evidence>
<dbReference type="GO" id="GO:0005886">
    <property type="term" value="C:plasma membrane"/>
    <property type="evidence" value="ECO:0007669"/>
    <property type="project" value="UniProtKB-SubCell"/>
</dbReference>
<keyword evidence="6 12" id="KW-1003">Cell membrane</keyword>
<evidence type="ECO:0000256" key="1">
    <source>
        <dbReference type="ARBA" id="ARBA00002442"/>
    </source>
</evidence>
<evidence type="ECO:0000256" key="4">
    <source>
        <dbReference type="ARBA" id="ARBA00016461"/>
    </source>
</evidence>
<keyword evidence="14" id="KW-1185">Reference proteome</keyword>
<evidence type="ECO:0000256" key="12">
    <source>
        <dbReference type="RuleBase" id="RU363101"/>
    </source>
</evidence>
<evidence type="ECO:0000256" key="6">
    <source>
        <dbReference type="ARBA" id="ARBA00022475"/>
    </source>
</evidence>
<keyword evidence="11 12" id="KW-0472">Membrane</keyword>
<keyword evidence="9 12" id="KW-0201">Cytochrome c-type biogenesis</keyword>
<evidence type="ECO:0000256" key="11">
    <source>
        <dbReference type="ARBA" id="ARBA00023136"/>
    </source>
</evidence>
<name>A0A5M6I6W0_9HYPH</name>
<dbReference type="EMBL" id="VWPL01000002">
    <property type="protein sequence ID" value="KAA5603449.1"/>
    <property type="molecule type" value="Genomic_DNA"/>
</dbReference>
<reference evidence="13 14" key="1">
    <citation type="submission" date="2019-09" db="EMBL/GenBank/DDBJ databases">
        <title>Draft Whole-Genome sequence of Blastochloris sulfoviridis DSM 729.</title>
        <authorList>
            <person name="Meyer T.E."/>
            <person name="Kyndt J.A."/>
        </authorList>
    </citation>
    <scope>NUCLEOTIDE SEQUENCE [LARGE SCALE GENOMIC DNA]</scope>
    <source>
        <strain evidence="13 14">DSM 729</strain>
    </source>
</reference>
<organism evidence="13 14">
    <name type="scientific">Blastochloris sulfoviridis</name>
    <dbReference type="NCBI Taxonomy" id="50712"/>
    <lineage>
        <taxon>Bacteria</taxon>
        <taxon>Pseudomonadati</taxon>
        <taxon>Pseudomonadota</taxon>
        <taxon>Alphaproteobacteria</taxon>
        <taxon>Hyphomicrobiales</taxon>
        <taxon>Blastochloridaceae</taxon>
        <taxon>Blastochloris</taxon>
    </lineage>
</organism>
<evidence type="ECO:0000256" key="10">
    <source>
        <dbReference type="ARBA" id="ARBA00022989"/>
    </source>
</evidence>